<sequence>MSVVKTHPRTTTMCRTTTSNNVPSRCLTSLLSTILKLTLKLAVGYYGVCVDAGIGAAGTIAEASVDTDTLDGNCLCIKQMPDRRECRTGTCESEIDEEGEFPEDLVWLPDIPCEIHRLYPSYFSLSA</sequence>
<comment type="caution">
    <text evidence="1">The sequence shown here is derived from an EMBL/GenBank/DDBJ whole genome shotgun (WGS) entry which is preliminary data.</text>
</comment>
<organism evidence="1 2">
    <name type="scientific">Cotesia glomerata</name>
    <name type="common">Lepidopteran parasitic wasp</name>
    <name type="synonym">Apanteles glomeratus</name>
    <dbReference type="NCBI Taxonomy" id="32391"/>
    <lineage>
        <taxon>Eukaryota</taxon>
        <taxon>Metazoa</taxon>
        <taxon>Ecdysozoa</taxon>
        <taxon>Arthropoda</taxon>
        <taxon>Hexapoda</taxon>
        <taxon>Insecta</taxon>
        <taxon>Pterygota</taxon>
        <taxon>Neoptera</taxon>
        <taxon>Endopterygota</taxon>
        <taxon>Hymenoptera</taxon>
        <taxon>Apocrita</taxon>
        <taxon>Ichneumonoidea</taxon>
        <taxon>Braconidae</taxon>
        <taxon>Microgastrinae</taxon>
        <taxon>Cotesia</taxon>
    </lineage>
</organism>
<name>A0AAV7IZH3_COTGL</name>
<keyword evidence="2" id="KW-1185">Reference proteome</keyword>
<reference evidence="1 2" key="1">
    <citation type="journal article" date="2021" name="J. Hered.">
        <title>A chromosome-level genome assembly of the parasitoid wasp, Cotesia glomerata (Hymenoptera: Braconidae).</title>
        <authorList>
            <person name="Pinto B.J."/>
            <person name="Weis J.J."/>
            <person name="Gamble T."/>
            <person name="Ode P.J."/>
            <person name="Paul R."/>
            <person name="Zaspel J.M."/>
        </authorList>
    </citation>
    <scope>NUCLEOTIDE SEQUENCE [LARGE SCALE GENOMIC DNA]</scope>
    <source>
        <strain evidence="1">CgM1</strain>
    </source>
</reference>
<protein>
    <submittedName>
        <fullName evidence="1">Uncharacterized protein</fullName>
    </submittedName>
</protein>
<dbReference type="EMBL" id="JAHXZJ010000374">
    <property type="protein sequence ID" value="KAH0561841.1"/>
    <property type="molecule type" value="Genomic_DNA"/>
</dbReference>
<dbReference type="AlphaFoldDB" id="A0AAV7IZH3"/>
<gene>
    <name evidence="1" type="ORF">KQX54_019773</name>
</gene>
<evidence type="ECO:0000313" key="2">
    <source>
        <dbReference type="Proteomes" id="UP000826195"/>
    </source>
</evidence>
<proteinExistence type="predicted"/>
<dbReference type="Proteomes" id="UP000826195">
    <property type="component" value="Unassembled WGS sequence"/>
</dbReference>
<evidence type="ECO:0000313" key="1">
    <source>
        <dbReference type="EMBL" id="KAH0561841.1"/>
    </source>
</evidence>
<accession>A0AAV7IZH3</accession>